<dbReference type="FunFam" id="3.40.50.12780:FF:000012">
    <property type="entry name" value="Non-ribosomal peptide synthetase"/>
    <property type="match status" value="1"/>
</dbReference>
<dbReference type="Gene3D" id="3.30.559.10">
    <property type="entry name" value="Chloramphenicol acetyltransferase-like domain"/>
    <property type="match status" value="1"/>
</dbReference>
<dbReference type="PANTHER" id="PTHR45527">
    <property type="entry name" value="NONRIBOSOMAL PEPTIDE SYNTHETASE"/>
    <property type="match status" value="1"/>
</dbReference>
<dbReference type="InterPro" id="IPR020845">
    <property type="entry name" value="AMP-binding_CS"/>
</dbReference>
<dbReference type="InterPro" id="IPR045851">
    <property type="entry name" value="AMP-bd_C_sf"/>
</dbReference>
<evidence type="ECO:0000256" key="3">
    <source>
        <dbReference type="ARBA" id="ARBA00022553"/>
    </source>
</evidence>
<dbReference type="InterPro" id="IPR009081">
    <property type="entry name" value="PP-bd_ACP"/>
</dbReference>
<dbReference type="Gene3D" id="1.10.1200.10">
    <property type="entry name" value="ACP-like"/>
    <property type="match status" value="1"/>
</dbReference>
<dbReference type="GO" id="GO:0031177">
    <property type="term" value="F:phosphopantetheine binding"/>
    <property type="evidence" value="ECO:0007669"/>
    <property type="project" value="InterPro"/>
</dbReference>
<dbReference type="InterPro" id="IPR020806">
    <property type="entry name" value="PKS_PP-bd"/>
</dbReference>
<dbReference type="Pfam" id="PF00501">
    <property type="entry name" value="AMP-binding"/>
    <property type="match status" value="1"/>
</dbReference>
<reference evidence="5" key="1">
    <citation type="journal article" date="2021" name="Microb. Physiol.">
        <title>Proteogenomic Insights into the Physiology of Marine, Sulfate-Reducing, Filamentous Desulfonema limicola and Desulfonema magnum.</title>
        <authorList>
            <person name="Schnaars V."/>
            <person name="Wohlbrand L."/>
            <person name="Scheve S."/>
            <person name="Hinrichs C."/>
            <person name="Reinhardt R."/>
            <person name="Rabus R."/>
        </authorList>
    </citation>
    <scope>NUCLEOTIDE SEQUENCE</scope>
    <source>
        <strain evidence="5">4be13</strain>
    </source>
</reference>
<dbReference type="EMBL" id="CP061800">
    <property type="protein sequence ID" value="QTA87818.1"/>
    <property type="molecule type" value="Genomic_DNA"/>
</dbReference>
<dbReference type="InterPro" id="IPR023213">
    <property type="entry name" value="CAT-like_dom_sf"/>
</dbReference>
<dbReference type="Gene3D" id="2.30.38.10">
    <property type="entry name" value="Luciferase, Domain 3"/>
    <property type="match status" value="1"/>
</dbReference>
<keyword evidence="3" id="KW-0597">Phosphoprotein</keyword>
<dbReference type="Pfam" id="PF00668">
    <property type="entry name" value="Condensation"/>
    <property type="match status" value="1"/>
</dbReference>
<evidence type="ECO:0000256" key="1">
    <source>
        <dbReference type="ARBA" id="ARBA00001957"/>
    </source>
</evidence>
<sequence length="1373" mass="154310">MFNNFLNKKRGRAPLTLKKEDYIFMTRQSSITDKRALLARLLQEKRQAYNYPLSYGQQALWFICQNAPDSPAYNMAFPLKLEGSLDMTVLQKALQKIVDRHPALRTTIDIADGEPVQTVHPSGTSHWKVHQGFGWSEQELLSAVKTAYQQPFDLARGPVLRADIFQTAPREHVLLLTMHHILGDAGSMNILGNELLTLCQAELSGQNAVLPSLEASYADFVRTETAMKNSSAGEESLRYWQGRLEGESPVLKLPTDYQRPAVQTHKGASVPFSLSAELSQKLSQLARQEKSTRFSLLLTAFQILLHRHTGQTEIWIGTPTSTNRQPRFANIIGYLVNPVVLRASIAPCADLSFRELLSRTGQSVLEAIEHSTYPFPLLVRTLQPRRDPSYTPLFQVMIDVKPAGFSPPHVRDLTVSPFDMPQMEGQFDLTLVVEEGETMKARLNYNPDLFSPETVGRMADRFKILLTAIADHPEESVSRLPILPEKEIRQLQAWNDTPRDYPKDLTIADLFEQQVEKTPNNTALIFGDQKLTYRQLNKKVNQLAHYLTRLGTREDTVLLSDNPLIAICADRSSEMVIGLLAILKAGGAYVPVDPGYPRDRIAYMLADSATPVLLTQGRVKANLALEDLEHDCVVVCPDETDFTDQPAENPDISRHPDDLAYVIYTSGSTGKPKGAMNEHTGIVNRLLWMQETYQLTAQDRILQKTPFSFDVSVWEFFWPLITGAGLVVAKPEGHKDPAYMASVIAEHKVTVMHFVPSMLQTFVAYADVEKCHSLKRVICSGEALTPELVRQFFARFANLKTELHNLYGPTEAAVDVSYWQCRPEEAQTSVPIGKPVTNTQLHVLDANHQPVPIGVPGELYIGGIQVGRGYLNRPELTAETFIQVELFGKTERVYKTGDLARWLPDGNIEYLGRADFQVKLHGLRIELGEIESALSEIPQVRESVVVMRESESGHKQLLAYLVTEKQDDQEADIIRNLKDALRKTLPDYMIPAFFVFMEALPLSPNGKVDRSALPEPALRKKSYAYPRDTTEMSLVRLWEKLFGVSPVGVTDDFFESGGDSLLAIRMMSHIREEFGVSIPLHALFQHKTVEELARMLREDSGPVPWSPLVCLQSLGSKAPFFFVHASGGSAFNSVKIAELMGNERPFYAIHPRGAEPGESFHDSIEEMAADYVAAIRSVQEKGPYLLGGWSFGASVTFEMTRILERTGETAPLLIMIDAPEPLANVYKEDDIEFLMDRVPHYHGVTLDELDLHDSREAQLSYLLNAIKMAGLFRPDIDQDYAMNWFDLYKHHNRLVGLYKPEGPVSSKIVFFKPSEKIPFDIQMGNPVQEWKPFALQGMEVHDTPGNHFNMVSPANTPALVRMMKECIKRQFSA</sequence>
<dbReference type="FunFam" id="1.10.1200.10:FF:000016">
    <property type="entry name" value="Non-ribosomal peptide synthase"/>
    <property type="match status" value="1"/>
</dbReference>
<dbReference type="InterPro" id="IPR025110">
    <property type="entry name" value="AMP-bd_C"/>
</dbReference>
<dbReference type="Gene3D" id="3.30.559.30">
    <property type="entry name" value="Nonribosomal peptide synthetase, condensation domain"/>
    <property type="match status" value="1"/>
</dbReference>
<dbReference type="FunFam" id="3.40.50.980:FF:000002">
    <property type="entry name" value="Enterobactin synthetase component F"/>
    <property type="match status" value="1"/>
</dbReference>
<dbReference type="SUPFAM" id="SSF52777">
    <property type="entry name" value="CoA-dependent acyltransferases"/>
    <property type="match status" value="2"/>
</dbReference>
<keyword evidence="2" id="KW-0596">Phosphopantetheine</keyword>
<dbReference type="Pfam" id="PF13193">
    <property type="entry name" value="AMP-binding_C"/>
    <property type="match status" value="1"/>
</dbReference>
<dbReference type="GO" id="GO:0003824">
    <property type="term" value="F:catalytic activity"/>
    <property type="evidence" value="ECO:0007669"/>
    <property type="project" value="InterPro"/>
</dbReference>
<keyword evidence="6" id="KW-1185">Reference proteome</keyword>
<dbReference type="CDD" id="cd19531">
    <property type="entry name" value="LCL_NRPS-like"/>
    <property type="match status" value="1"/>
</dbReference>
<dbReference type="SUPFAM" id="SSF56801">
    <property type="entry name" value="Acetyl-CoA synthetase-like"/>
    <property type="match status" value="1"/>
</dbReference>
<evidence type="ECO:0000259" key="4">
    <source>
        <dbReference type="PROSITE" id="PS50075"/>
    </source>
</evidence>
<evidence type="ECO:0000313" key="6">
    <source>
        <dbReference type="Proteomes" id="UP000663722"/>
    </source>
</evidence>
<dbReference type="Proteomes" id="UP000663722">
    <property type="component" value="Chromosome"/>
</dbReference>
<dbReference type="Gene3D" id="3.40.50.980">
    <property type="match status" value="2"/>
</dbReference>
<dbReference type="InterPro" id="IPR001031">
    <property type="entry name" value="Thioesterase"/>
</dbReference>
<dbReference type="PROSITE" id="PS50075">
    <property type="entry name" value="CARRIER"/>
    <property type="match status" value="1"/>
</dbReference>
<evidence type="ECO:0000313" key="5">
    <source>
        <dbReference type="EMBL" id="QTA87818.1"/>
    </source>
</evidence>
<dbReference type="KEGG" id="dmm:dnm_038550"/>
<feature type="domain" description="Carrier" evidence="4">
    <location>
        <begin position="1025"/>
        <end position="1100"/>
    </location>
</feature>
<dbReference type="Pfam" id="PF00975">
    <property type="entry name" value="Thioesterase"/>
    <property type="match status" value="1"/>
</dbReference>
<dbReference type="GO" id="GO:0005829">
    <property type="term" value="C:cytosol"/>
    <property type="evidence" value="ECO:0007669"/>
    <property type="project" value="TreeGrafter"/>
</dbReference>
<dbReference type="PANTHER" id="PTHR45527:SF1">
    <property type="entry name" value="FATTY ACID SYNTHASE"/>
    <property type="match status" value="1"/>
</dbReference>
<accession>A0A975BLR9</accession>
<dbReference type="GO" id="GO:0043041">
    <property type="term" value="P:amino acid activation for nonribosomal peptide biosynthetic process"/>
    <property type="evidence" value="ECO:0007669"/>
    <property type="project" value="TreeGrafter"/>
</dbReference>
<protein>
    <submittedName>
        <fullName evidence="5">Amino acid adenylation domain-containing protein</fullName>
    </submittedName>
</protein>
<dbReference type="CDD" id="cd17646">
    <property type="entry name" value="A_NRPS_AB3403-like"/>
    <property type="match status" value="1"/>
</dbReference>
<dbReference type="FunFam" id="3.30.300.30:FF:000010">
    <property type="entry name" value="Enterobactin synthetase component F"/>
    <property type="match status" value="1"/>
</dbReference>
<dbReference type="InterPro" id="IPR029058">
    <property type="entry name" value="AB_hydrolase_fold"/>
</dbReference>
<dbReference type="FunFam" id="2.30.38.10:FF:000001">
    <property type="entry name" value="Non-ribosomal peptide synthetase PvdI"/>
    <property type="match status" value="1"/>
</dbReference>
<organism evidence="5 6">
    <name type="scientific">Desulfonema magnum</name>
    <dbReference type="NCBI Taxonomy" id="45655"/>
    <lineage>
        <taxon>Bacteria</taxon>
        <taxon>Pseudomonadati</taxon>
        <taxon>Thermodesulfobacteriota</taxon>
        <taxon>Desulfobacteria</taxon>
        <taxon>Desulfobacterales</taxon>
        <taxon>Desulfococcaceae</taxon>
        <taxon>Desulfonema</taxon>
    </lineage>
</organism>
<comment type="cofactor">
    <cofactor evidence="1">
        <name>pantetheine 4'-phosphate</name>
        <dbReference type="ChEBI" id="CHEBI:47942"/>
    </cofactor>
</comment>
<dbReference type="NCBIfam" id="TIGR01733">
    <property type="entry name" value="AA-adenyl-dom"/>
    <property type="match status" value="1"/>
</dbReference>
<dbReference type="InterPro" id="IPR000873">
    <property type="entry name" value="AMP-dep_synth/lig_dom"/>
</dbReference>
<dbReference type="Pfam" id="PF00550">
    <property type="entry name" value="PP-binding"/>
    <property type="match status" value="1"/>
</dbReference>
<dbReference type="SUPFAM" id="SSF47336">
    <property type="entry name" value="ACP-like"/>
    <property type="match status" value="1"/>
</dbReference>
<evidence type="ECO:0000256" key="2">
    <source>
        <dbReference type="ARBA" id="ARBA00022450"/>
    </source>
</evidence>
<dbReference type="InterPro" id="IPR010071">
    <property type="entry name" value="AA_adenyl_dom"/>
</dbReference>
<dbReference type="PROSITE" id="PS00455">
    <property type="entry name" value="AMP_BINDING"/>
    <property type="match status" value="1"/>
</dbReference>
<dbReference type="Gene3D" id="3.30.300.30">
    <property type="match status" value="1"/>
</dbReference>
<dbReference type="InterPro" id="IPR001242">
    <property type="entry name" value="Condensation_dom"/>
</dbReference>
<dbReference type="Gene3D" id="3.40.50.1820">
    <property type="entry name" value="alpha/beta hydrolase"/>
    <property type="match status" value="1"/>
</dbReference>
<dbReference type="InterPro" id="IPR036736">
    <property type="entry name" value="ACP-like_sf"/>
</dbReference>
<gene>
    <name evidence="5" type="ORF">dnm_038550</name>
</gene>
<name>A0A975BLR9_9BACT</name>
<dbReference type="SUPFAM" id="SSF53474">
    <property type="entry name" value="alpha/beta-Hydrolases"/>
    <property type="match status" value="1"/>
</dbReference>
<proteinExistence type="predicted"/>
<dbReference type="GO" id="GO:0072330">
    <property type="term" value="P:monocarboxylic acid biosynthetic process"/>
    <property type="evidence" value="ECO:0007669"/>
    <property type="project" value="UniProtKB-ARBA"/>
</dbReference>
<dbReference type="GO" id="GO:0044550">
    <property type="term" value="P:secondary metabolite biosynthetic process"/>
    <property type="evidence" value="ECO:0007669"/>
    <property type="project" value="UniProtKB-ARBA"/>
</dbReference>
<dbReference type="SMART" id="SM00823">
    <property type="entry name" value="PKS_PP"/>
    <property type="match status" value="1"/>
</dbReference>